<dbReference type="Gene3D" id="1.20.58.220">
    <property type="entry name" value="Phosphate transport system protein phou homolog 2, domain 2"/>
    <property type="match status" value="1"/>
</dbReference>
<dbReference type="EMBL" id="NJBN01000005">
    <property type="protein sequence ID" value="TKJ40233.1"/>
    <property type="molecule type" value="Genomic_DNA"/>
</dbReference>
<dbReference type="PANTHER" id="PTHR42930">
    <property type="entry name" value="PHOSPHATE-SPECIFIC TRANSPORT SYSTEM ACCESSORY PROTEIN PHOU"/>
    <property type="match status" value="1"/>
</dbReference>
<organism evidence="3 4">
    <name type="scientific">candidate division LCP-89 bacterium B3_LCP</name>
    <dbReference type="NCBI Taxonomy" id="2012998"/>
    <lineage>
        <taxon>Bacteria</taxon>
        <taxon>Pseudomonadati</taxon>
        <taxon>Bacteria division LCP-89</taxon>
    </lineage>
</organism>
<evidence type="ECO:0000256" key="1">
    <source>
        <dbReference type="ARBA" id="ARBA00008107"/>
    </source>
</evidence>
<dbReference type="Proteomes" id="UP000319619">
    <property type="component" value="Unassembled WGS sequence"/>
</dbReference>
<dbReference type="InterPro" id="IPR026022">
    <property type="entry name" value="PhoU_dom"/>
</dbReference>
<proteinExistence type="inferred from homology"/>
<dbReference type="Pfam" id="PF01895">
    <property type="entry name" value="PhoU"/>
    <property type="match status" value="2"/>
</dbReference>
<dbReference type="InterPro" id="IPR038078">
    <property type="entry name" value="PhoU-like_sf"/>
</dbReference>
<dbReference type="PANTHER" id="PTHR42930:SF3">
    <property type="entry name" value="PHOSPHATE-SPECIFIC TRANSPORT SYSTEM ACCESSORY PROTEIN PHOU"/>
    <property type="match status" value="1"/>
</dbReference>
<comment type="similarity">
    <text evidence="1">Belongs to the PhoU family.</text>
</comment>
<feature type="domain" description="PhoU" evidence="2">
    <location>
        <begin position="128"/>
        <end position="207"/>
    </location>
</feature>
<dbReference type="SUPFAM" id="SSF109755">
    <property type="entry name" value="PhoU-like"/>
    <property type="match status" value="1"/>
</dbReference>
<gene>
    <name evidence="3" type="ORF">CEE37_07870</name>
</gene>
<evidence type="ECO:0000313" key="4">
    <source>
        <dbReference type="Proteomes" id="UP000319619"/>
    </source>
</evidence>
<dbReference type="GO" id="GO:0045936">
    <property type="term" value="P:negative regulation of phosphate metabolic process"/>
    <property type="evidence" value="ECO:0007669"/>
    <property type="project" value="InterPro"/>
</dbReference>
<evidence type="ECO:0000259" key="2">
    <source>
        <dbReference type="Pfam" id="PF01895"/>
    </source>
</evidence>
<comment type="caution">
    <text evidence="3">The sequence shown here is derived from an EMBL/GenBank/DDBJ whole genome shotgun (WGS) entry which is preliminary data.</text>
</comment>
<reference evidence="3 4" key="1">
    <citation type="submission" date="2017-06" db="EMBL/GenBank/DDBJ databases">
        <title>Novel microbial phyla capable of carbon fixation and sulfur reduction in deep-sea sediments.</title>
        <authorList>
            <person name="Huang J."/>
            <person name="Baker B."/>
            <person name="Wang Y."/>
        </authorList>
    </citation>
    <scope>NUCLEOTIDE SEQUENCE [LARGE SCALE GENOMIC DNA]</scope>
    <source>
        <strain evidence="3">B3_LCP</strain>
    </source>
</reference>
<protein>
    <recommendedName>
        <fullName evidence="2">PhoU domain-containing protein</fullName>
    </recommendedName>
</protein>
<dbReference type="GO" id="GO:0030643">
    <property type="term" value="P:intracellular phosphate ion homeostasis"/>
    <property type="evidence" value="ECO:0007669"/>
    <property type="project" value="InterPro"/>
</dbReference>
<dbReference type="AlphaFoldDB" id="A0A532UZ47"/>
<dbReference type="InterPro" id="IPR028366">
    <property type="entry name" value="PhoU"/>
</dbReference>
<feature type="domain" description="PhoU" evidence="2">
    <location>
        <begin position="24"/>
        <end position="108"/>
    </location>
</feature>
<sequence length="227" mass="26052">MFKALIEMFRKEDLLQQAFHDSHKMLKTCKQMFDAALISLRKSDNGEMKMDVFAMDEEINQYQRTVRGKVLAYLAVTASKDPVFSLVLVSVVIDIERIGDYTKNIIELAQEHPKKLHAGPLESTIVQVENNISERFERLVEAFEKSDDDIARTVMQLHRVITQTCDGILITLIRDEHPEYVTTDAVTIALYSRYLKRISSHITNIASGMVNPFDRIGFREKNNGEID</sequence>
<evidence type="ECO:0000313" key="3">
    <source>
        <dbReference type="EMBL" id="TKJ40233.1"/>
    </source>
</evidence>
<accession>A0A532UZ47</accession>
<name>A0A532UZ47_UNCL8</name>